<dbReference type="EMBL" id="JACHJQ010000004">
    <property type="protein sequence ID" value="MBB4908034.1"/>
    <property type="molecule type" value="Genomic_DNA"/>
</dbReference>
<protein>
    <submittedName>
        <fullName evidence="1">Uncharacterized protein</fullName>
    </submittedName>
</protein>
<dbReference type="AlphaFoldDB" id="A0A7W7Q6T9"/>
<name>A0A7W7Q6T9_9PSEU</name>
<dbReference type="Proteomes" id="UP000520767">
    <property type="component" value="Unassembled WGS sequence"/>
</dbReference>
<comment type="caution">
    <text evidence="1">The sequence shown here is derived from an EMBL/GenBank/DDBJ whole genome shotgun (WGS) entry which is preliminary data.</text>
</comment>
<accession>A0A7W7Q6T9</accession>
<evidence type="ECO:0000313" key="1">
    <source>
        <dbReference type="EMBL" id="MBB4908034.1"/>
    </source>
</evidence>
<gene>
    <name evidence="1" type="ORF">FHR82_004276</name>
</gene>
<evidence type="ECO:0000313" key="2">
    <source>
        <dbReference type="Proteomes" id="UP000520767"/>
    </source>
</evidence>
<proteinExistence type="predicted"/>
<organism evidence="1 2">
    <name type="scientific">Actinophytocola algeriensis</name>
    <dbReference type="NCBI Taxonomy" id="1768010"/>
    <lineage>
        <taxon>Bacteria</taxon>
        <taxon>Bacillati</taxon>
        <taxon>Actinomycetota</taxon>
        <taxon>Actinomycetes</taxon>
        <taxon>Pseudonocardiales</taxon>
        <taxon>Pseudonocardiaceae</taxon>
    </lineage>
</organism>
<sequence>MRGCRRGPGLGAGGPGRVGRVGRVGPGRVGCTGWAGWGRGCGEGLACGVGWHGLVLAAWGCPSRFSLLASRFSLLASGLPGSGISLPAFAFPRPASRFRACGVRVRAVGCRVRGLLGFWLRSSPFSLRTFGLRASGSGISASGISLPAFGFPLWAFGVWDPGRRFGGLGAGFWLRGSRFWLRHLGLRLLASRSGARGRLPRSGFRVPGRRVRGLRGSGFWLWSSRSGFGSGFSPRVWSSFVRVPRGGFSPSPLRFGEPLASLGQSPVVVSLAARRFRMGRLVRGRGSLSVPWAVSVRGVS</sequence>
<keyword evidence="2" id="KW-1185">Reference proteome</keyword>
<reference evidence="1 2" key="1">
    <citation type="submission" date="2020-08" db="EMBL/GenBank/DDBJ databases">
        <title>Genomic Encyclopedia of Type Strains, Phase III (KMG-III): the genomes of soil and plant-associated and newly described type strains.</title>
        <authorList>
            <person name="Whitman W."/>
        </authorList>
    </citation>
    <scope>NUCLEOTIDE SEQUENCE [LARGE SCALE GENOMIC DNA]</scope>
    <source>
        <strain evidence="1 2">CECT 8960</strain>
    </source>
</reference>